<keyword evidence="15" id="KW-0408">Iron</keyword>
<dbReference type="OrthoDB" id="1730074at2759"/>
<dbReference type="InterPro" id="IPR013848">
    <property type="entry name" value="Methylthiotransferase_N"/>
</dbReference>
<dbReference type="GO" id="GO:0006355">
    <property type="term" value="P:regulation of DNA-templated transcription"/>
    <property type="evidence" value="ECO:0007669"/>
    <property type="project" value="InterPro"/>
</dbReference>
<feature type="compositionally biased region" description="Low complexity" evidence="25">
    <location>
        <begin position="138"/>
        <end position="149"/>
    </location>
</feature>
<dbReference type="InterPro" id="IPR032198">
    <property type="entry name" value="E2F_CC-MB"/>
</dbReference>
<dbReference type="InterPro" id="IPR002792">
    <property type="entry name" value="TRAM_dom"/>
</dbReference>
<dbReference type="PROSITE" id="PS51918">
    <property type="entry name" value="RADICAL_SAM"/>
    <property type="match status" value="1"/>
</dbReference>
<dbReference type="NCBIfam" id="TIGR01578">
    <property type="entry name" value="MiaB-like-B"/>
    <property type="match status" value="1"/>
</dbReference>
<feature type="domain" description="Radical SAM core" evidence="29">
    <location>
        <begin position="640"/>
        <end position="871"/>
    </location>
</feature>
<dbReference type="Gene3D" id="1.10.10.10">
    <property type="entry name" value="Winged helix-like DNA-binding domain superfamily/Winged helix DNA-binding domain"/>
    <property type="match status" value="1"/>
</dbReference>
<keyword evidence="14 26" id="KW-1133">Transmembrane helix</keyword>
<dbReference type="InterPro" id="IPR020612">
    <property type="entry name" value="Methylthiotransferase_CS"/>
</dbReference>
<dbReference type="GO" id="GO:0016020">
    <property type="term" value="C:membrane"/>
    <property type="evidence" value="ECO:0007669"/>
    <property type="project" value="UniProtKB-SubCell"/>
</dbReference>
<keyword evidence="20 24" id="KW-0804">Transcription</keyword>
<dbReference type="FunFam" id="3.80.30.20:FF:000002">
    <property type="entry name" value="threonylcarbamoyladenosine tRNA methylthiotransferase isoform X2"/>
    <property type="match status" value="1"/>
</dbReference>
<feature type="domain" description="MTTase N-terminal" evidence="28">
    <location>
        <begin position="504"/>
        <end position="612"/>
    </location>
</feature>
<evidence type="ECO:0000256" key="2">
    <source>
        <dbReference type="ARBA" id="ARBA00002399"/>
    </source>
</evidence>
<evidence type="ECO:0000256" key="3">
    <source>
        <dbReference type="ARBA" id="ARBA00004167"/>
    </source>
</evidence>
<keyword evidence="19 26" id="KW-0472">Membrane</keyword>
<reference evidence="30 31" key="1">
    <citation type="submission" date="2016-02" db="EMBL/GenBank/DDBJ databases">
        <title>Band-tailed pigeon sequencing and assembly.</title>
        <authorList>
            <person name="Soares A.E."/>
            <person name="Novak B.J."/>
            <person name="Rice E.S."/>
            <person name="O'Connell B."/>
            <person name="Chang D."/>
            <person name="Weber S."/>
            <person name="Shapiro B."/>
        </authorList>
    </citation>
    <scope>NUCLEOTIDE SEQUENCE [LARGE SCALE GENOMIC DNA]</scope>
    <source>
        <strain evidence="30">BTP2013</strain>
        <tissue evidence="30">Blood</tissue>
    </source>
</reference>
<evidence type="ECO:0000256" key="14">
    <source>
        <dbReference type="ARBA" id="ARBA00022989"/>
    </source>
</evidence>
<dbReference type="InterPro" id="IPR023404">
    <property type="entry name" value="rSAM_horseshoe"/>
</dbReference>
<keyword evidence="31" id="KW-1185">Reference proteome</keyword>
<dbReference type="GO" id="GO:0046983">
    <property type="term" value="F:protein dimerization activity"/>
    <property type="evidence" value="ECO:0007669"/>
    <property type="project" value="InterPro"/>
</dbReference>
<dbReference type="STRING" id="372326.A0A1V4JH21"/>
<dbReference type="EMBL" id="LSYS01007707">
    <property type="protein sequence ID" value="OPJ71325.1"/>
    <property type="molecule type" value="Genomic_DNA"/>
</dbReference>
<evidence type="ECO:0000256" key="20">
    <source>
        <dbReference type="ARBA" id="ARBA00023163"/>
    </source>
</evidence>
<dbReference type="CDD" id="cd01335">
    <property type="entry name" value="Radical_SAM"/>
    <property type="match status" value="1"/>
</dbReference>
<evidence type="ECO:0000256" key="7">
    <source>
        <dbReference type="ARBA" id="ARBA00018810"/>
    </source>
</evidence>
<evidence type="ECO:0000256" key="5">
    <source>
        <dbReference type="ARBA" id="ARBA00010940"/>
    </source>
</evidence>
<comment type="subcellular location">
    <subcellularLocation>
        <location evidence="3">Membrane</location>
        <topology evidence="3">Single-pass membrane protein</topology>
    </subcellularLocation>
    <subcellularLocation>
        <location evidence="24">Nucleus</location>
    </subcellularLocation>
</comment>
<keyword evidence="12" id="KW-0819">tRNA processing</keyword>
<evidence type="ECO:0000256" key="11">
    <source>
        <dbReference type="ARBA" id="ARBA00022692"/>
    </source>
</evidence>
<evidence type="ECO:0000259" key="29">
    <source>
        <dbReference type="PROSITE" id="PS51918"/>
    </source>
</evidence>
<dbReference type="SMART" id="SM00729">
    <property type="entry name" value="Elp3"/>
    <property type="match status" value="1"/>
</dbReference>
<evidence type="ECO:0000256" key="4">
    <source>
        <dbReference type="ARBA" id="ARBA00008616"/>
    </source>
</evidence>
<dbReference type="Pfam" id="PF16421">
    <property type="entry name" value="E2F_CC-MB"/>
    <property type="match status" value="1"/>
</dbReference>
<dbReference type="PROSITE" id="PS51449">
    <property type="entry name" value="MTTASE_N"/>
    <property type="match status" value="1"/>
</dbReference>
<protein>
    <recommendedName>
        <fullName evidence="7">Threonylcarbamoyladenosine tRNA methylthiotransferase</fullName>
        <ecNumber evidence="6">2.8.4.5</ecNumber>
    </recommendedName>
    <alternativeName>
        <fullName evidence="21">CDK5 regulatory subunit-associated protein 1-like 1</fullName>
    </alternativeName>
    <alternativeName>
        <fullName evidence="22">tRNA-t(6)A37 methylthiotransferase</fullName>
    </alternativeName>
</protein>
<evidence type="ECO:0000256" key="22">
    <source>
        <dbReference type="ARBA" id="ARBA00031213"/>
    </source>
</evidence>
<comment type="caution">
    <text evidence="30">The sequence shown here is derived from an EMBL/GenBank/DDBJ whole genome shotgun (WGS) entry which is preliminary data.</text>
</comment>
<evidence type="ECO:0000259" key="27">
    <source>
        <dbReference type="PROSITE" id="PS50926"/>
    </source>
</evidence>
<dbReference type="SFLD" id="SFLDS00029">
    <property type="entry name" value="Radical_SAM"/>
    <property type="match status" value="1"/>
</dbReference>
<dbReference type="PROSITE" id="PS50926">
    <property type="entry name" value="TRAM"/>
    <property type="match status" value="1"/>
</dbReference>
<dbReference type="SMART" id="SM01372">
    <property type="entry name" value="E2F_TDP"/>
    <property type="match status" value="1"/>
</dbReference>
<dbReference type="GO" id="GO:0035598">
    <property type="term" value="F:tRNA (N(6)-L-threonylcarbamoyladenosine(37)-C(2))-methylthiotransferase activity"/>
    <property type="evidence" value="ECO:0007669"/>
    <property type="project" value="UniProtKB-EC"/>
</dbReference>
<evidence type="ECO:0000256" key="16">
    <source>
        <dbReference type="ARBA" id="ARBA00023014"/>
    </source>
</evidence>
<feature type="domain" description="TRAM" evidence="27">
    <location>
        <begin position="871"/>
        <end position="933"/>
    </location>
</feature>
<comment type="cofactor">
    <cofactor evidence="1">
        <name>[4Fe-4S] cluster</name>
        <dbReference type="ChEBI" id="CHEBI:49883"/>
    </cofactor>
</comment>
<dbReference type="GO" id="GO:0005634">
    <property type="term" value="C:nucleus"/>
    <property type="evidence" value="ECO:0007669"/>
    <property type="project" value="UniProtKB-SubCell"/>
</dbReference>
<dbReference type="InterPro" id="IPR006466">
    <property type="entry name" value="MiaB-like_arc_euk"/>
</dbReference>
<dbReference type="EC" id="2.8.4.5" evidence="6"/>
<dbReference type="PANTHER" id="PTHR11918:SF45">
    <property type="entry name" value="THREONYLCARBAMOYLADENOSINE TRNA METHYLTHIOTRANSFERASE"/>
    <property type="match status" value="1"/>
</dbReference>
<accession>A0A1V4JH21</accession>
<evidence type="ECO:0000256" key="9">
    <source>
        <dbReference type="ARBA" id="ARBA00022679"/>
    </source>
</evidence>
<feature type="region of interest" description="Disordered" evidence="25">
    <location>
        <begin position="125"/>
        <end position="156"/>
    </location>
</feature>
<dbReference type="SUPFAM" id="SSF102114">
    <property type="entry name" value="Radical SAM enzymes"/>
    <property type="match status" value="1"/>
</dbReference>
<dbReference type="Gene3D" id="6.10.250.540">
    <property type="match status" value="1"/>
</dbReference>
<keyword evidence="24" id="KW-0539">Nucleus</keyword>
<dbReference type="GO" id="GO:0005783">
    <property type="term" value="C:endoplasmic reticulum"/>
    <property type="evidence" value="ECO:0007669"/>
    <property type="project" value="TreeGrafter"/>
</dbReference>
<proteinExistence type="inferred from homology"/>
<evidence type="ECO:0000256" key="12">
    <source>
        <dbReference type="ARBA" id="ARBA00022694"/>
    </source>
</evidence>
<keyword evidence="9 30" id="KW-0808">Transferase</keyword>
<dbReference type="PROSITE" id="PS01278">
    <property type="entry name" value="MTTASE_RADICAL"/>
    <property type="match status" value="1"/>
</dbReference>
<evidence type="ECO:0000256" key="25">
    <source>
        <dbReference type="SAM" id="MobiDB-lite"/>
    </source>
</evidence>
<evidence type="ECO:0000256" key="26">
    <source>
        <dbReference type="SAM" id="Phobius"/>
    </source>
</evidence>
<evidence type="ECO:0000256" key="1">
    <source>
        <dbReference type="ARBA" id="ARBA00001966"/>
    </source>
</evidence>
<comment type="similarity">
    <text evidence="5 24">Belongs to the E2F/DP family.</text>
</comment>
<dbReference type="PANTHER" id="PTHR11918">
    <property type="entry name" value="RADICAL SAM PROTEINS"/>
    <property type="match status" value="1"/>
</dbReference>
<sequence>MEQKLLGQSCLPKTSRVEGDISLVAIFSLTTRLHCPAWDVGSCDTHVFTELTATSVTPQKAGMAPGAFAPAADGGQPAGSSLYCTPHGPAGRTALLQPALGGGGGRPPAKRRLELGESGHQYLAEGLKTPKGKGRAATRSPDSPKTPKSPSEKTRYDTSLGLLTKKFIQLLSQSPDGVLDLNRAAEVLKVQKRRIYDITNVLEGIHLIKKKSKNNVQWMGCSLSEDGGMLAQRQGLTKEVTELTQEEKKLDELIQNCTLDLKLLTEDSENQRLAYVTYQDIRKISGLKDQTVIVVKAPPETRLEVPDPVEQSALIHLSSTQGPIEVYLCPEENDALSPMKAYSQDHNGNISKTISKEVASANSGQGDCSVNMATISPLASPANLLQQTEDQIPSNFEGPFVNLLPPLLQEDYLLSLGDEEGISDLFDAYDLEKLPSLTLLKKMPAACDSVLEDIEDIVSAEDLKPHDRQFVRKNIFPKVRKRNSQKNIQTDDDPPSDSIIPGVQKIWIRTWGCSHNNSDGEYMAGQLAAYGYKITDNSAEADLWLLNSCTVKNPAEDHFRNSIKKAQEGKKKVVLAGCVPQAQPRQDYLKGLSIIGVQQIDRVVEVVEETIKGHSVRLLGQKKDNGKRLGGARLDLPKIRKNPLIEIISINTGCLNACTYCKTKHARGDLASYPIEELVDRAKQSFQEGVCEIWLTSEDTGAYGRDIGTDLPTLLWKLVEAIPEGAMLRLGMTNPPYILEHLEEMAKILNHPRVYAFLHIPVQSASDSVLMDMKREYCVADFKQVVDFLKEKVPGITIATDIICGFPGETDEDFQETMKLVEQYRFPSLFINQFYPRPGTPAAKLHQVPAAVKKQRTKDLSQLFHSYNPYDHKVGERQRVLVTEESFDSNYYVAHNPFYEQVLVPKDPLLMGKMVEVNIYEAGKHFMKGQPVSDARVYTASITRPLAKGEVSGLTEEFRHAPQNGTNWKAHPSAKSPVKAALQSWMALQLPWQQEGGGLKILSVSLALLAVLVMFYYGGMKTEL</sequence>
<dbReference type="Pfam" id="PF04055">
    <property type="entry name" value="Radical_SAM"/>
    <property type="match status" value="1"/>
</dbReference>
<dbReference type="SUPFAM" id="SSF46785">
    <property type="entry name" value="Winged helix' DNA-binding domain"/>
    <property type="match status" value="1"/>
</dbReference>
<dbReference type="FunFam" id="3.40.50.12160:FF:000005">
    <property type="entry name" value="threonylcarbamoyladenosine tRNA methylthiotransferase isoform X1"/>
    <property type="match status" value="1"/>
</dbReference>
<dbReference type="InterPro" id="IPR007197">
    <property type="entry name" value="rSAM"/>
</dbReference>
<dbReference type="GO" id="GO:0003677">
    <property type="term" value="F:DNA binding"/>
    <property type="evidence" value="ECO:0007669"/>
    <property type="project" value="UniProtKB-KW"/>
</dbReference>
<gene>
    <name evidence="30" type="primary">CDKAL1</name>
    <name evidence="30" type="ORF">AV530_018633</name>
</gene>
<dbReference type="GO" id="GO:0005667">
    <property type="term" value="C:transcription regulator complex"/>
    <property type="evidence" value="ECO:0007669"/>
    <property type="project" value="InterPro"/>
</dbReference>
<keyword evidence="8" id="KW-0004">4Fe-4S</keyword>
<keyword evidence="13" id="KW-0479">Metal-binding</keyword>
<dbReference type="Pfam" id="PF02319">
    <property type="entry name" value="WHD_E2F_TDP"/>
    <property type="match status" value="1"/>
</dbReference>
<dbReference type="NCBIfam" id="TIGR00089">
    <property type="entry name" value="MiaB/RimO family radical SAM methylthiotransferase"/>
    <property type="match status" value="1"/>
</dbReference>
<dbReference type="Pfam" id="PF00919">
    <property type="entry name" value="UPF0004"/>
    <property type="match status" value="1"/>
</dbReference>
<dbReference type="InterPro" id="IPR005839">
    <property type="entry name" value="Methylthiotransferase"/>
</dbReference>
<dbReference type="InterPro" id="IPR038135">
    <property type="entry name" value="Methylthiotransferase_N_sf"/>
</dbReference>
<evidence type="ECO:0000256" key="19">
    <source>
        <dbReference type="ARBA" id="ARBA00023136"/>
    </source>
</evidence>
<dbReference type="GO" id="GO:0051539">
    <property type="term" value="F:4 iron, 4 sulfur cluster binding"/>
    <property type="evidence" value="ECO:0007669"/>
    <property type="project" value="UniProtKB-KW"/>
</dbReference>
<evidence type="ECO:0000259" key="28">
    <source>
        <dbReference type="PROSITE" id="PS51449"/>
    </source>
</evidence>
<evidence type="ECO:0000256" key="6">
    <source>
        <dbReference type="ARBA" id="ARBA00013273"/>
    </source>
</evidence>
<evidence type="ECO:0000256" key="23">
    <source>
        <dbReference type="ARBA" id="ARBA00051661"/>
    </source>
</evidence>
<feature type="transmembrane region" description="Helical" evidence="26">
    <location>
        <begin position="998"/>
        <end position="1018"/>
    </location>
</feature>
<dbReference type="SFLD" id="SFLDG01082">
    <property type="entry name" value="B12-binding_domain_containing"/>
    <property type="match status" value="1"/>
</dbReference>
<comment type="catalytic activity">
    <reaction evidence="23">
        <text>N(6)-L-threonylcarbamoyladenosine(37) in tRNA + (sulfur carrier)-SH + AH2 + 2 S-adenosyl-L-methionine = 2-methylsulfanyl-N(6)-L-threonylcarbamoyladenosine(37) in tRNA + (sulfur carrier)-H + 5'-deoxyadenosine + L-methionine + A + S-adenosyl-L-homocysteine + 2 H(+)</text>
        <dbReference type="Rhea" id="RHEA:37075"/>
        <dbReference type="Rhea" id="RHEA-COMP:10163"/>
        <dbReference type="Rhea" id="RHEA-COMP:11092"/>
        <dbReference type="Rhea" id="RHEA-COMP:14737"/>
        <dbReference type="Rhea" id="RHEA-COMP:14739"/>
        <dbReference type="ChEBI" id="CHEBI:13193"/>
        <dbReference type="ChEBI" id="CHEBI:15378"/>
        <dbReference type="ChEBI" id="CHEBI:17319"/>
        <dbReference type="ChEBI" id="CHEBI:17499"/>
        <dbReference type="ChEBI" id="CHEBI:29917"/>
        <dbReference type="ChEBI" id="CHEBI:57844"/>
        <dbReference type="ChEBI" id="CHEBI:57856"/>
        <dbReference type="ChEBI" id="CHEBI:59789"/>
        <dbReference type="ChEBI" id="CHEBI:64428"/>
        <dbReference type="ChEBI" id="CHEBI:74418"/>
        <dbReference type="ChEBI" id="CHEBI:74420"/>
        <dbReference type="EC" id="2.8.4.5"/>
    </reaction>
</comment>
<dbReference type="SUPFAM" id="SSF144074">
    <property type="entry name" value="E2F-DP heterodimerization region"/>
    <property type="match status" value="1"/>
</dbReference>
<evidence type="ECO:0000256" key="21">
    <source>
        <dbReference type="ARBA" id="ARBA00029733"/>
    </source>
</evidence>
<keyword evidence="18 24" id="KW-0238">DNA-binding</keyword>
<comment type="similarity">
    <text evidence="4">Belongs to the methylthiotransferase family. CDKAL1 subfamily.</text>
</comment>
<evidence type="ECO:0000256" key="10">
    <source>
        <dbReference type="ARBA" id="ARBA00022691"/>
    </source>
</evidence>
<evidence type="ECO:0000256" key="17">
    <source>
        <dbReference type="ARBA" id="ARBA00023015"/>
    </source>
</evidence>
<keyword evidence="17 24" id="KW-0805">Transcription regulation</keyword>
<keyword evidence="11 26" id="KW-0812">Transmembrane</keyword>
<evidence type="ECO:0000256" key="24">
    <source>
        <dbReference type="RuleBase" id="RU003796"/>
    </source>
</evidence>
<organism evidence="30 31">
    <name type="scientific">Patagioenas fasciata monilis</name>
    <dbReference type="NCBI Taxonomy" id="372326"/>
    <lineage>
        <taxon>Eukaryota</taxon>
        <taxon>Metazoa</taxon>
        <taxon>Chordata</taxon>
        <taxon>Craniata</taxon>
        <taxon>Vertebrata</taxon>
        <taxon>Euteleostomi</taxon>
        <taxon>Archelosauria</taxon>
        <taxon>Archosauria</taxon>
        <taxon>Dinosauria</taxon>
        <taxon>Saurischia</taxon>
        <taxon>Theropoda</taxon>
        <taxon>Coelurosauria</taxon>
        <taxon>Aves</taxon>
        <taxon>Neognathae</taxon>
        <taxon>Neoaves</taxon>
        <taxon>Columbimorphae</taxon>
        <taxon>Columbiformes</taxon>
        <taxon>Columbidae</taxon>
        <taxon>Patagioenas</taxon>
    </lineage>
</organism>
<dbReference type="InterPro" id="IPR058240">
    <property type="entry name" value="rSAM_sf"/>
</dbReference>
<dbReference type="Gene3D" id="3.80.30.20">
    <property type="entry name" value="tm_1862 like domain"/>
    <property type="match status" value="1"/>
</dbReference>
<dbReference type="InterPro" id="IPR036390">
    <property type="entry name" value="WH_DNA-bd_sf"/>
</dbReference>
<dbReference type="GO" id="GO:0046872">
    <property type="term" value="F:metal ion binding"/>
    <property type="evidence" value="ECO:0007669"/>
    <property type="project" value="UniProtKB-KW"/>
</dbReference>
<dbReference type="SFLD" id="SFLDG01061">
    <property type="entry name" value="methylthiotransferase"/>
    <property type="match status" value="1"/>
</dbReference>
<keyword evidence="10" id="KW-0949">S-adenosyl-L-methionine</keyword>
<evidence type="ECO:0000313" key="31">
    <source>
        <dbReference type="Proteomes" id="UP000190648"/>
    </source>
</evidence>
<name>A0A1V4JH21_PATFA</name>
<dbReference type="Gene3D" id="3.40.50.12160">
    <property type="entry name" value="Methylthiotransferase, N-terminal domain"/>
    <property type="match status" value="1"/>
</dbReference>
<comment type="function">
    <text evidence="2">Catalyzes the methylthiolation of N6-threonylcarbamoyladenosine (t(6)A), leading to the formation of 2-methylthio-N6-threonylcarbamoyladenosine (ms(2)t(6)A) at position 37 in tRNAs that read codons beginning with adenine.</text>
</comment>
<dbReference type="Pfam" id="PF01938">
    <property type="entry name" value="TRAM"/>
    <property type="match status" value="1"/>
</dbReference>
<dbReference type="Proteomes" id="UP000190648">
    <property type="component" value="Unassembled WGS sequence"/>
</dbReference>
<dbReference type="FunFam" id="1.10.10.10:FF:000008">
    <property type="entry name" value="E2F transcription factor 1"/>
    <property type="match status" value="1"/>
</dbReference>
<keyword evidence="16" id="KW-0411">Iron-sulfur</keyword>
<dbReference type="InterPro" id="IPR006638">
    <property type="entry name" value="Elp3/MiaA/NifB-like_rSAM"/>
</dbReference>
<evidence type="ECO:0000256" key="13">
    <source>
        <dbReference type="ARBA" id="ARBA00022723"/>
    </source>
</evidence>
<dbReference type="InterPro" id="IPR003316">
    <property type="entry name" value="E2F_WHTH_DNA-bd_dom"/>
</dbReference>
<dbReference type="InterPro" id="IPR037241">
    <property type="entry name" value="E2F-DP_heterodim"/>
</dbReference>
<evidence type="ECO:0000313" key="30">
    <source>
        <dbReference type="EMBL" id="OPJ71325.1"/>
    </source>
</evidence>
<evidence type="ECO:0000256" key="8">
    <source>
        <dbReference type="ARBA" id="ARBA00022485"/>
    </source>
</evidence>
<evidence type="ECO:0000256" key="15">
    <source>
        <dbReference type="ARBA" id="ARBA00023004"/>
    </source>
</evidence>
<dbReference type="InterPro" id="IPR036388">
    <property type="entry name" value="WH-like_DNA-bd_sf"/>
</dbReference>
<dbReference type="CDD" id="cd14660">
    <property type="entry name" value="E2F_DD"/>
    <property type="match status" value="1"/>
</dbReference>
<dbReference type="AlphaFoldDB" id="A0A1V4JH21"/>
<evidence type="ECO:0000256" key="18">
    <source>
        <dbReference type="ARBA" id="ARBA00023125"/>
    </source>
</evidence>